<dbReference type="Gene3D" id="2.130.10.10">
    <property type="entry name" value="YVTN repeat-like/Quinoprotein amine dehydrogenase"/>
    <property type="match status" value="1"/>
</dbReference>
<feature type="repeat" description="WD" evidence="4">
    <location>
        <begin position="220"/>
        <end position="261"/>
    </location>
</feature>
<dbReference type="GO" id="GO:0032040">
    <property type="term" value="C:small-subunit processome"/>
    <property type="evidence" value="ECO:0007669"/>
    <property type="project" value="UniProtKB-ARBA"/>
</dbReference>
<feature type="compositionally biased region" description="Acidic residues" evidence="5">
    <location>
        <begin position="658"/>
        <end position="729"/>
    </location>
</feature>
<comment type="similarity">
    <text evidence="3">Belongs to the UTP5 family.</text>
</comment>
<feature type="domain" description="Small-subunit processome Utp12" evidence="6">
    <location>
        <begin position="481"/>
        <end position="592"/>
    </location>
</feature>
<dbReference type="GO" id="GO:0000462">
    <property type="term" value="P:maturation of SSU-rRNA from tricistronic rRNA transcript (SSU-rRNA, 5.8S rRNA, LSU-rRNA)"/>
    <property type="evidence" value="ECO:0007669"/>
    <property type="project" value="TreeGrafter"/>
</dbReference>
<dbReference type="EMBL" id="CP119877">
    <property type="protein sequence ID" value="WFD33535.1"/>
    <property type="molecule type" value="Genomic_DNA"/>
</dbReference>
<feature type="compositionally biased region" description="Acidic residues" evidence="5">
    <location>
        <begin position="642"/>
        <end position="651"/>
    </location>
</feature>
<dbReference type="InterPro" id="IPR036322">
    <property type="entry name" value="WD40_repeat_dom_sf"/>
</dbReference>
<feature type="region of interest" description="Disordered" evidence="5">
    <location>
        <begin position="448"/>
        <end position="467"/>
    </location>
</feature>
<keyword evidence="8" id="KW-1185">Reference proteome</keyword>
<dbReference type="Proteomes" id="UP001219933">
    <property type="component" value="Chromosome 1"/>
</dbReference>
<dbReference type="InterPro" id="IPR052414">
    <property type="entry name" value="U3_snoRNA-assoc_WDR"/>
</dbReference>
<evidence type="ECO:0000256" key="5">
    <source>
        <dbReference type="SAM" id="MobiDB-lite"/>
    </source>
</evidence>
<evidence type="ECO:0000256" key="3">
    <source>
        <dbReference type="ARBA" id="ARBA00038335"/>
    </source>
</evidence>
<evidence type="ECO:0000256" key="4">
    <source>
        <dbReference type="PROSITE-ProRule" id="PRU00221"/>
    </source>
</evidence>
<dbReference type="AlphaFoldDB" id="A0AAF0ENU6"/>
<evidence type="ECO:0000313" key="7">
    <source>
        <dbReference type="EMBL" id="WFD33535.1"/>
    </source>
</evidence>
<dbReference type="InterPro" id="IPR001680">
    <property type="entry name" value="WD40_rpt"/>
</dbReference>
<name>A0AAF0ENU6_9BASI</name>
<feature type="region of interest" description="Disordered" evidence="5">
    <location>
        <begin position="621"/>
        <end position="729"/>
    </location>
</feature>
<proteinExistence type="inferred from homology"/>
<dbReference type="Pfam" id="PF04003">
    <property type="entry name" value="Utp12"/>
    <property type="match status" value="1"/>
</dbReference>
<evidence type="ECO:0000259" key="6">
    <source>
        <dbReference type="Pfam" id="PF04003"/>
    </source>
</evidence>
<feature type="region of interest" description="Disordered" evidence="5">
    <location>
        <begin position="1"/>
        <end position="22"/>
    </location>
</feature>
<dbReference type="InterPro" id="IPR015943">
    <property type="entry name" value="WD40/YVTN_repeat-like_dom_sf"/>
</dbReference>
<evidence type="ECO:0000256" key="1">
    <source>
        <dbReference type="ARBA" id="ARBA00004123"/>
    </source>
</evidence>
<organism evidence="7 8">
    <name type="scientific">Malassezia cuniculi</name>
    <dbReference type="NCBI Taxonomy" id="948313"/>
    <lineage>
        <taxon>Eukaryota</taxon>
        <taxon>Fungi</taxon>
        <taxon>Dikarya</taxon>
        <taxon>Basidiomycota</taxon>
        <taxon>Ustilaginomycotina</taxon>
        <taxon>Malasseziomycetes</taxon>
        <taxon>Malasseziales</taxon>
        <taxon>Malasseziaceae</taxon>
        <taxon>Malassezia</taxon>
    </lineage>
</organism>
<accession>A0AAF0ENU6</accession>
<protein>
    <submittedName>
        <fullName evidence="7">Small subunit (SSU) processome component</fullName>
    </submittedName>
</protein>
<keyword evidence="4" id="KW-0853">WD repeat</keyword>
<feature type="region of interest" description="Disordered" evidence="5">
    <location>
        <begin position="369"/>
        <end position="395"/>
    </location>
</feature>
<reference evidence="7" key="1">
    <citation type="submission" date="2023-03" db="EMBL/GenBank/DDBJ databases">
        <title>Mating type loci evolution in Malassezia.</title>
        <authorList>
            <person name="Coelho M.A."/>
        </authorList>
    </citation>
    <scope>NUCLEOTIDE SEQUENCE</scope>
    <source>
        <strain evidence="7">CBS 11721</strain>
    </source>
</reference>
<comment type="subcellular location">
    <subcellularLocation>
        <location evidence="1">Nucleus</location>
    </subcellularLocation>
</comment>
<dbReference type="PANTHER" id="PTHR44267">
    <property type="entry name" value="WD REPEAT-CONTAINING PROTEIN 43"/>
    <property type="match status" value="1"/>
</dbReference>
<evidence type="ECO:0000313" key="8">
    <source>
        <dbReference type="Proteomes" id="UP001219933"/>
    </source>
</evidence>
<dbReference type="SUPFAM" id="SSF50978">
    <property type="entry name" value="WD40 repeat-like"/>
    <property type="match status" value="1"/>
</dbReference>
<dbReference type="PROSITE" id="PS50082">
    <property type="entry name" value="WD_REPEATS_2"/>
    <property type="match status" value="1"/>
</dbReference>
<evidence type="ECO:0000256" key="2">
    <source>
        <dbReference type="ARBA" id="ARBA00023242"/>
    </source>
</evidence>
<dbReference type="InterPro" id="IPR007148">
    <property type="entry name" value="SSU_processome_Utp12"/>
</dbReference>
<keyword evidence="2" id="KW-0539">Nucleus</keyword>
<gene>
    <name evidence="7" type="primary">UTP5</name>
    <name evidence="7" type="ORF">MCUN1_000348</name>
</gene>
<sequence>MAKSKAQKPPKSRPASTSALAQPLQTSRTCLTAFAPGAGLFAHVAQAVDRHRVRVFSTDSTAVADYLLPESLACRTLAWTSVEAPAPDASKKKRKGARKSADGARRVPLLALGMADGSVLLFSPQQAKVVRVLASVSPDATNSSIVSLSAGDLLWGVTASGWVQGWDLSNDDERAPPVTHFLADQKQPVSLVSASERLVAAHHAIALFSLEDKPAPLGSYTGHITPVTHAVWTGASGFVTAAADDRSVYYWSTEDAGARAAQPRAMAALDAPPRVVVAHDGLVVISTARGTIRVYRVPQTSAGTVAQLDEVARVAVVGGEATDIVDAEFAGDSLRFARLVKGVKVVLDDAVFRRNGSILETVTVQCGVSRREEPSDAAPQRYREAAGSAGQRAELPGHTAEAAGLLGTEGGLLPSSEAAGAHDDALLAENELVDEPTLAQRLKALKVQRGEAGDDDEDKGSVPVGGASLASSLTQALHSGDHALLSATLVHSDPTLIRATVRRISGPLAVRLLEACVERLNRGGVKSRGALGSARARGIVEWIHQTLTCHTTYLMSLPHLVARLASLHHSLAARLASHERLLSLRGRLELVMSQIDMQMTYTADDTPIEVQGQKLGRRSAAADIERRAAAESARTQGQTWVEGEDVEDIEDVGLGAGSDDEVEDIEMDDDEMEDVDDDDDEDVDEEDEEDDEEDEDEDEDVDDDDDDDDDDQVSEDSDGMLDIEADEDD</sequence>
<dbReference type="PANTHER" id="PTHR44267:SF1">
    <property type="entry name" value="WD REPEAT-CONTAINING PROTEIN 43"/>
    <property type="match status" value="1"/>
</dbReference>
<feature type="compositionally biased region" description="Basic residues" evidence="5">
    <location>
        <begin position="1"/>
        <end position="11"/>
    </location>
</feature>